<name>A0A4Q9HWT6_STRKA</name>
<dbReference type="Proteomes" id="UP000292452">
    <property type="component" value="Unassembled WGS sequence"/>
</dbReference>
<dbReference type="RefSeq" id="WP_131123514.1">
    <property type="nucleotide sequence ID" value="NZ_SIXH01000102.1"/>
</dbReference>
<accession>A0A4Q9HWT6</accession>
<evidence type="ECO:0000256" key="1">
    <source>
        <dbReference type="SAM" id="MobiDB-lite"/>
    </source>
</evidence>
<dbReference type="AlphaFoldDB" id="A0A4Q9HWT6"/>
<sequence length="207" mass="22916">MSEQNDRPTGPVYRKRPADALSTKSKAEQRAAMAAYIADRPQLAGFARDMLSAVEELHTADARSRLAAAGAARKEWKKYEPEVPALILDARDAQMSGADIAADLGMNPSYVWRILREKARYSYRIDVRDDPRVGPGWQDDEYGDGVTDGDDEGAIADPAALAEEIRQGYLGERRAHLTVRISLWKGADIGPDDDAVYAREFPGRFHP</sequence>
<organism evidence="2 3">
    <name type="scientific">Streptomyces kasugaensis</name>
    <dbReference type="NCBI Taxonomy" id="1946"/>
    <lineage>
        <taxon>Bacteria</taxon>
        <taxon>Bacillati</taxon>
        <taxon>Actinomycetota</taxon>
        <taxon>Actinomycetes</taxon>
        <taxon>Kitasatosporales</taxon>
        <taxon>Streptomycetaceae</taxon>
        <taxon>Streptomyces</taxon>
    </lineage>
</organism>
<dbReference type="EMBL" id="SIXH01000102">
    <property type="protein sequence ID" value="TBO59019.1"/>
    <property type="molecule type" value="Genomic_DNA"/>
</dbReference>
<comment type="caution">
    <text evidence="2">The sequence shown here is derived from an EMBL/GenBank/DDBJ whole genome shotgun (WGS) entry which is preliminary data.</text>
</comment>
<gene>
    <name evidence="2" type="ORF">EYS09_14345</name>
</gene>
<feature type="region of interest" description="Disordered" evidence="1">
    <location>
        <begin position="1"/>
        <end position="26"/>
    </location>
</feature>
<evidence type="ECO:0000313" key="3">
    <source>
        <dbReference type="Proteomes" id="UP000292452"/>
    </source>
</evidence>
<evidence type="ECO:0000313" key="2">
    <source>
        <dbReference type="EMBL" id="TBO59019.1"/>
    </source>
</evidence>
<keyword evidence="3" id="KW-1185">Reference proteome</keyword>
<protein>
    <submittedName>
        <fullName evidence="2">Uncharacterized protein</fullName>
    </submittedName>
</protein>
<reference evidence="2 3" key="1">
    <citation type="submission" date="2019-02" db="EMBL/GenBank/DDBJ databases">
        <title>Draft Genome Sequence of Streptomyces sp. AM-2504, identified by 16S rRNA comparative analysis as a Streptomyces Kasugaensis strain.</title>
        <authorList>
            <person name="Napolioni V."/>
            <person name="Giuliodori A.M."/>
            <person name="Spurio R."/>
            <person name="Fabbretti A."/>
        </authorList>
    </citation>
    <scope>NUCLEOTIDE SEQUENCE [LARGE SCALE GENOMIC DNA]</scope>
    <source>
        <strain evidence="2 3">AM-2504</strain>
    </source>
</reference>
<proteinExistence type="predicted"/>